<dbReference type="PANTHER" id="PTHR39431:SF1">
    <property type="entry name" value="FRPA_C-RELATED PROTEIN"/>
    <property type="match status" value="1"/>
</dbReference>
<reference evidence="1 2" key="1">
    <citation type="submission" date="2020-07" db="EMBL/GenBank/DDBJ databases">
        <title>Complete genome sequence of Chitinibacter sp. 2T18.</title>
        <authorList>
            <person name="Bae J.-W."/>
            <person name="Choi J.-W."/>
        </authorList>
    </citation>
    <scope>NUCLEOTIDE SEQUENCE [LARGE SCALE GENOMIC DNA]</scope>
    <source>
        <strain evidence="1 2">2T18</strain>
    </source>
</reference>
<gene>
    <name evidence="1" type="ORF">HQ393_12465</name>
</gene>
<dbReference type="EMBL" id="CP058627">
    <property type="protein sequence ID" value="QLG88984.1"/>
    <property type="molecule type" value="Genomic_DNA"/>
</dbReference>
<organism evidence="1 2">
    <name type="scientific">Chitinibacter bivalviorum</name>
    <dbReference type="NCBI Taxonomy" id="2739434"/>
    <lineage>
        <taxon>Bacteria</taxon>
        <taxon>Pseudomonadati</taxon>
        <taxon>Pseudomonadota</taxon>
        <taxon>Betaproteobacteria</taxon>
        <taxon>Neisseriales</taxon>
        <taxon>Chitinibacteraceae</taxon>
        <taxon>Chitinibacter</taxon>
    </lineage>
</organism>
<protein>
    <recommendedName>
        <fullName evidence="3">VCBS repeat-containing protein</fullName>
    </recommendedName>
</protein>
<dbReference type="KEGG" id="chiz:HQ393_12465"/>
<dbReference type="RefSeq" id="WP_179355486.1">
    <property type="nucleotide sequence ID" value="NZ_CP058627.1"/>
</dbReference>
<proteinExistence type="predicted"/>
<name>A0A7H9BNS8_9NEIS</name>
<dbReference type="PANTHER" id="PTHR39431">
    <property type="entry name" value="FRPA/C-RELATED PROTEIN"/>
    <property type="match status" value="1"/>
</dbReference>
<dbReference type="Proteomes" id="UP000509597">
    <property type="component" value="Chromosome"/>
</dbReference>
<sequence length="326" mass="34743">MHIINSDLQLSSTHDEARVSWQSTEIKVHAANVFEQMFSQAKAAATSAATSAKPSPATVEGHDLQLMLEARRKRFQTLLEMLFGDHPTAPTTASMTPIQAEPSLLAAPTTAPTWFEFTTITQVAEVESCSMSGRGNVCLADGSQRQFGLDFSLSREATFSLAAASQSVLRDPLVLDFGAPSMALAHKAVSFDLDADGKAESLRLPQAEMLFIDRNGNGKVDNGRELFGAQSGDGFAELAQLDTDHNGWVDSGDAAFVELKLWQGGLNQIRTLAEAGVGALSVQSVSTPMSEKSADVVLAKMRASGVWLGETAGLGSIRQIDLNTEA</sequence>
<evidence type="ECO:0000313" key="2">
    <source>
        <dbReference type="Proteomes" id="UP000509597"/>
    </source>
</evidence>
<evidence type="ECO:0008006" key="3">
    <source>
        <dbReference type="Google" id="ProtNLM"/>
    </source>
</evidence>
<evidence type="ECO:0000313" key="1">
    <source>
        <dbReference type="EMBL" id="QLG88984.1"/>
    </source>
</evidence>
<accession>A0A7H9BNS8</accession>
<dbReference type="AlphaFoldDB" id="A0A7H9BNS8"/>
<keyword evidence="2" id="KW-1185">Reference proteome</keyword>